<dbReference type="GO" id="GO:0006189">
    <property type="term" value="P:'de novo' IMP biosynthetic process"/>
    <property type="evidence" value="ECO:0007669"/>
    <property type="project" value="UniProtKB-UniRule"/>
</dbReference>
<evidence type="ECO:0000259" key="9">
    <source>
        <dbReference type="Pfam" id="PF01259"/>
    </source>
</evidence>
<dbReference type="GO" id="GO:0005829">
    <property type="term" value="C:cytosol"/>
    <property type="evidence" value="ECO:0007669"/>
    <property type="project" value="TreeGrafter"/>
</dbReference>
<reference evidence="10 11" key="1">
    <citation type="submission" date="2016-09" db="EMBL/GenBank/DDBJ databases">
        <title>Genomic evidence for plant-parasitic nematodes as the earliest Wolbachia hosts.</title>
        <authorList>
            <person name="Brown A.M."/>
            <person name="Wasala S.K."/>
            <person name="Howe D.K."/>
            <person name="Peetz A.B."/>
            <person name="Zasada I.A."/>
            <person name="Denver D.R."/>
        </authorList>
    </citation>
    <scope>NUCLEOTIDE SEQUENCE [LARGE SCALE GENOMIC DNA]</scope>
    <source>
        <strain evidence="11">wPpe</strain>
    </source>
</reference>
<comment type="similarity">
    <text evidence="2 8">Belongs to the SAICAR synthetase family.</text>
</comment>
<dbReference type="Pfam" id="PF01259">
    <property type="entry name" value="SAICAR_synt"/>
    <property type="match status" value="1"/>
</dbReference>
<dbReference type="GO" id="GO:0009236">
    <property type="term" value="P:cobalamin biosynthetic process"/>
    <property type="evidence" value="ECO:0007669"/>
    <property type="project" value="InterPro"/>
</dbReference>
<dbReference type="RefSeq" id="WP_070064620.1">
    <property type="nucleotide sequence ID" value="NZ_MJMG01000001.1"/>
</dbReference>
<dbReference type="UniPathway" id="UPA00074">
    <property type="reaction ID" value="UER00131"/>
</dbReference>
<keyword evidence="5 8" id="KW-0658">Purine biosynthesis</keyword>
<evidence type="ECO:0000256" key="2">
    <source>
        <dbReference type="ARBA" id="ARBA00010190"/>
    </source>
</evidence>
<evidence type="ECO:0000256" key="3">
    <source>
        <dbReference type="ARBA" id="ARBA00022598"/>
    </source>
</evidence>
<dbReference type="PANTHER" id="PTHR43599:SF3">
    <property type="entry name" value="SI:DKEY-6E2.2"/>
    <property type="match status" value="1"/>
</dbReference>
<evidence type="ECO:0000256" key="1">
    <source>
        <dbReference type="ARBA" id="ARBA00004672"/>
    </source>
</evidence>
<dbReference type="Gene3D" id="3.30.200.20">
    <property type="entry name" value="Phosphorylase Kinase, domain 1"/>
    <property type="match status" value="1"/>
</dbReference>
<comment type="caution">
    <text evidence="10">The sequence shown here is derived from an EMBL/GenBank/DDBJ whole genome shotgun (WGS) entry which is preliminary data.</text>
</comment>
<evidence type="ECO:0000256" key="8">
    <source>
        <dbReference type="HAMAP-Rule" id="MF_00137"/>
    </source>
</evidence>
<dbReference type="InterPro" id="IPR001636">
    <property type="entry name" value="SAICAR_synth"/>
</dbReference>
<dbReference type="CDD" id="cd01415">
    <property type="entry name" value="SAICAR_synt_PurC"/>
    <property type="match status" value="1"/>
</dbReference>
<dbReference type="SUPFAM" id="SSF56104">
    <property type="entry name" value="SAICAR synthase-like"/>
    <property type="match status" value="1"/>
</dbReference>
<sequence>MKIICEGKVKIIIATDDPYVIIQRFKDDVTAFNKQKHDIVQGKGIICNHISAFIMEKLEEKGINTHFIRLKGEREQLVKKLEMIPLEVVVRNIAAGSFCKRIGLLKRGEKLRYPIIEFTYKNATDPLVSESEILYFNWLSSTQEIEEIKSIALKINKLLIDLFLSVGTNLVDLKLEFGRLNNNLILGDEISPDTWRLWTTDSNKILDKDTYRLDLGDLKSAYLEVASKLGIKID</sequence>
<dbReference type="GO" id="GO:0004639">
    <property type="term" value="F:phosphoribosylaminoimidazolesuccinocarboxamide synthase activity"/>
    <property type="evidence" value="ECO:0007669"/>
    <property type="project" value="UniProtKB-UniRule"/>
</dbReference>
<organism evidence="10 11">
    <name type="scientific">Wolbachia pipientis</name>
    <dbReference type="NCBI Taxonomy" id="955"/>
    <lineage>
        <taxon>Bacteria</taxon>
        <taxon>Pseudomonadati</taxon>
        <taxon>Pseudomonadota</taxon>
        <taxon>Alphaproteobacteria</taxon>
        <taxon>Rickettsiales</taxon>
        <taxon>Anaplasmataceae</taxon>
        <taxon>Wolbachieae</taxon>
        <taxon>Wolbachia</taxon>
    </lineage>
</organism>
<feature type="domain" description="SAICAR synthetase/ADE2 N-terminal" evidence="9">
    <location>
        <begin position="4"/>
        <end position="227"/>
    </location>
</feature>
<evidence type="ECO:0000313" key="11">
    <source>
        <dbReference type="Proteomes" id="UP000175679"/>
    </source>
</evidence>
<dbReference type="InterPro" id="IPR033934">
    <property type="entry name" value="SAICAR_synt_PurC"/>
</dbReference>
<protein>
    <recommendedName>
        <fullName evidence="8">Phosphoribosylaminoimidazole-succinocarboxamide synthase</fullName>
        <ecNumber evidence="8">6.3.2.6</ecNumber>
    </recommendedName>
    <alternativeName>
        <fullName evidence="8">SAICAR synthetase</fullName>
    </alternativeName>
</protein>
<dbReference type="PROSITE" id="PS01058">
    <property type="entry name" value="SAICAR_SYNTHETASE_2"/>
    <property type="match status" value="1"/>
</dbReference>
<dbReference type="InterPro" id="IPR018236">
    <property type="entry name" value="SAICAR_synthetase_CS"/>
</dbReference>
<dbReference type="PROSITE" id="PS01057">
    <property type="entry name" value="SAICAR_SYNTHETASE_1"/>
    <property type="match status" value="1"/>
</dbReference>
<keyword evidence="11" id="KW-1185">Reference proteome</keyword>
<evidence type="ECO:0000256" key="6">
    <source>
        <dbReference type="ARBA" id="ARBA00022840"/>
    </source>
</evidence>
<dbReference type="OrthoDB" id="9801549at2"/>
<gene>
    <name evidence="8" type="primary">purC</name>
    <name evidence="10" type="ORF">BIY23_00510</name>
</gene>
<evidence type="ECO:0000313" key="10">
    <source>
        <dbReference type="EMBL" id="OEY86971.1"/>
    </source>
</evidence>
<dbReference type="EC" id="6.3.2.6" evidence="8"/>
<dbReference type="Gene3D" id="3.30.470.20">
    <property type="entry name" value="ATP-grasp fold, B domain"/>
    <property type="match status" value="1"/>
</dbReference>
<dbReference type="GO" id="GO:0005524">
    <property type="term" value="F:ATP binding"/>
    <property type="evidence" value="ECO:0007669"/>
    <property type="project" value="UniProtKB-KW"/>
</dbReference>
<accession>A0A1E7QKG6</accession>
<comment type="pathway">
    <text evidence="1 8">Purine metabolism; IMP biosynthesis via de novo pathway; 5-amino-1-(5-phospho-D-ribosyl)imidazole-4-carboxamide from 5-amino-1-(5-phospho-D-ribosyl)imidazole-4-carboxylate: step 1/2.</text>
</comment>
<dbReference type="Proteomes" id="UP000175679">
    <property type="component" value="Unassembled WGS sequence"/>
</dbReference>
<dbReference type="PANTHER" id="PTHR43599">
    <property type="entry name" value="MULTIFUNCTIONAL PROTEIN ADE2"/>
    <property type="match status" value="1"/>
</dbReference>
<keyword evidence="6 8" id="KW-0067">ATP-binding</keyword>
<proteinExistence type="inferred from homology"/>
<dbReference type="InterPro" id="IPR028923">
    <property type="entry name" value="SAICAR_synt/ADE2_N"/>
</dbReference>
<evidence type="ECO:0000256" key="4">
    <source>
        <dbReference type="ARBA" id="ARBA00022741"/>
    </source>
</evidence>
<dbReference type="InterPro" id="IPR050089">
    <property type="entry name" value="SAICAR_synthetase"/>
</dbReference>
<dbReference type="EMBL" id="MJMG01000001">
    <property type="protein sequence ID" value="OEY86971.1"/>
    <property type="molecule type" value="Genomic_DNA"/>
</dbReference>
<comment type="catalytic activity">
    <reaction evidence="7 8">
        <text>5-amino-1-(5-phospho-D-ribosyl)imidazole-4-carboxylate + L-aspartate + ATP = (2S)-2-[5-amino-1-(5-phospho-beta-D-ribosyl)imidazole-4-carboxamido]succinate + ADP + phosphate + 2 H(+)</text>
        <dbReference type="Rhea" id="RHEA:22628"/>
        <dbReference type="ChEBI" id="CHEBI:15378"/>
        <dbReference type="ChEBI" id="CHEBI:29991"/>
        <dbReference type="ChEBI" id="CHEBI:30616"/>
        <dbReference type="ChEBI" id="CHEBI:43474"/>
        <dbReference type="ChEBI" id="CHEBI:58443"/>
        <dbReference type="ChEBI" id="CHEBI:77657"/>
        <dbReference type="ChEBI" id="CHEBI:456216"/>
        <dbReference type="EC" id="6.3.2.6"/>
    </reaction>
</comment>
<keyword evidence="4 8" id="KW-0547">Nucleotide-binding</keyword>
<dbReference type="AlphaFoldDB" id="A0A1E7QKG6"/>
<keyword evidence="3 8" id="KW-0436">Ligase</keyword>
<dbReference type="HAMAP" id="MF_00137">
    <property type="entry name" value="SAICAR_synth"/>
    <property type="match status" value="1"/>
</dbReference>
<evidence type="ECO:0000256" key="5">
    <source>
        <dbReference type="ARBA" id="ARBA00022755"/>
    </source>
</evidence>
<name>A0A1E7QKG6_WOLPI</name>
<evidence type="ECO:0000256" key="7">
    <source>
        <dbReference type="ARBA" id="ARBA00048475"/>
    </source>
</evidence>
<dbReference type="NCBIfam" id="TIGR00081">
    <property type="entry name" value="purC"/>
    <property type="match status" value="1"/>
</dbReference>